<keyword evidence="3" id="KW-0808">Transferase</keyword>
<dbReference type="GO" id="GO:0016757">
    <property type="term" value="F:glycosyltransferase activity"/>
    <property type="evidence" value="ECO:0007669"/>
    <property type="project" value="TreeGrafter"/>
</dbReference>
<dbReference type="InterPro" id="IPR028098">
    <property type="entry name" value="Glyco_trans_4-like_N"/>
</dbReference>
<dbReference type="CDD" id="cd03794">
    <property type="entry name" value="GT4_WbuB-like"/>
    <property type="match status" value="1"/>
</dbReference>
<sequence>MRIAYICADPGIPVFGQKGCSIHVQEVIRAWLKLGIQVELFATRIGGEPPPDLADVIVHRLPSIPKGEIAAREQAALSANLDLRIALENNGIFNLVYERYSLWSFTGMDYAKSMGIPGILEVNAPLIEEQAKHRGLVERTLAEQVAQQVFSTASAIIAVSEEIKTYIETYPGVSKRVHIIANGVNPERFSSSIESALSIHPESFTVGFVGTLKPWHGLSILVEAFDTLHKKYINTRLLIVGDGPERDNLVTELSARGLLDVTHFTGAVTPDKIPEILAKMTVAVAPYPHQSDFYFSPLKVYEYMAAGLPVVASRIGQLKELIEDEINGLLCPPGDAVALAATLERLYHNPELGKQLGKAARQTIQHHHTWDAIAKRLLEIAGMAEGYSSNVETCHGASGSRLGMTNDE</sequence>
<feature type="domain" description="Glycosyltransferase subfamily 4-like N-terminal" evidence="2">
    <location>
        <begin position="19"/>
        <end position="188"/>
    </location>
</feature>
<dbReference type="eggNOG" id="COG0438">
    <property type="taxonomic scope" value="Bacteria"/>
</dbReference>
<dbReference type="SUPFAM" id="SSF53756">
    <property type="entry name" value="UDP-Glycosyltransferase/glycogen phosphorylase"/>
    <property type="match status" value="1"/>
</dbReference>
<dbReference type="RefSeq" id="WP_006098477.1">
    <property type="nucleotide sequence ID" value="NZ_DS989842.1"/>
</dbReference>
<dbReference type="HOGENOM" id="CLU_009583_2_2_3"/>
<proteinExistence type="predicted"/>
<organism evidence="3 4">
    <name type="scientific">Coleofasciculus chthonoplastes PCC 7420</name>
    <dbReference type="NCBI Taxonomy" id="118168"/>
    <lineage>
        <taxon>Bacteria</taxon>
        <taxon>Bacillati</taxon>
        <taxon>Cyanobacteriota</taxon>
        <taxon>Cyanophyceae</taxon>
        <taxon>Coleofasciculales</taxon>
        <taxon>Coleofasciculaceae</taxon>
        <taxon>Coleofasciculus</taxon>
    </lineage>
</organism>
<feature type="domain" description="Glycosyl transferase family 1" evidence="1">
    <location>
        <begin position="198"/>
        <end position="362"/>
    </location>
</feature>
<evidence type="ECO:0000313" key="4">
    <source>
        <dbReference type="Proteomes" id="UP000003835"/>
    </source>
</evidence>
<dbReference type="PANTHER" id="PTHR45947:SF3">
    <property type="entry name" value="SULFOQUINOVOSYL TRANSFERASE SQD2"/>
    <property type="match status" value="1"/>
</dbReference>
<dbReference type="AlphaFoldDB" id="B4VIQ0"/>
<evidence type="ECO:0000259" key="1">
    <source>
        <dbReference type="Pfam" id="PF00534"/>
    </source>
</evidence>
<evidence type="ECO:0000259" key="2">
    <source>
        <dbReference type="Pfam" id="PF13439"/>
    </source>
</evidence>
<dbReference type="Proteomes" id="UP000003835">
    <property type="component" value="Unassembled WGS sequence"/>
</dbReference>
<dbReference type="OrthoDB" id="9813214at2"/>
<gene>
    <name evidence="3" type="ORF">MC7420_7779</name>
</gene>
<dbReference type="EMBL" id="DS989842">
    <property type="protein sequence ID" value="EDX78041.1"/>
    <property type="molecule type" value="Genomic_DNA"/>
</dbReference>
<dbReference type="PANTHER" id="PTHR45947">
    <property type="entry name" value="SULFOQUINOVOSYL TRANSFERASE SQD2"/>
    <property type="match status" value="1"/>
</dbReference>
<dbReference type="InterPro" id="IPR050194">
    <property type="entry name" value="Glycosyltransferase_grp1"/>
</dbReference>
<keyword evidence="4" id="KW-1185">Reference proteome</keyword>
<reference evidence="3 4" key="1">
    <citation type="submission" date="2008-07" db="EMBL/GenBank/DDBJ databases">
        <authorList>
            <person name="Tandeau de Marsac N."/>
            <person name="Ferriera S."/>
            <person name="Johnson J."/>
            <person name="Kravitz S."/>
            <person name="Beeson K."/>
            <person name="Sutton G."/>
            <person name="Rogers Y.-H."/>
            <person name="Friedman R."/>
            <person name="Frazier M."/>
            <person name="Venter J.C."/>
        </authorList>
    </citation>
    <scope>NUCLEOTIDE SEQUENCE [LARGE SCALE GENOMIC DNA]</scope>
    <source>
        <strain evidence="3 4">PCC 7420</strain>
    </source>
</reference>
<dbReference type="Pfam" id="PF13439">
    <property type="entry name" value="Glyco_transf_4"/>
    <property type="match status" value="1"/>
</dbReference>
<evidence type="ECO:0000313" key="3">
    <source>
        <dbReference type="EMBL" id="EDX78041.1"/>
    </source>
</evidence>
<dbReference type="STRING" id="118168.MC7420_7779"/>
<name>B4VIQ0_9CYAN</name>
<dbReference type="Pfam" id="PF00534">
    <property type="entry name" value="Glycos_transf_1"/>
    <property type="match status" value="1"/>
</dbReference>
<protein>
    <submittedName>
        <fullName evidence="3">Glycosyl transferase, group 1 family protein</fullName>
    </submittedName>
</protein>
<dbReference type="InterPro" id="IPR001296">
    <property type="entry name" value="Glyco_trans_1"/>
</dbReference>
<dbReference type="Gene3D" id="3.40.50.2000">
    <property type="entry name" value="Glycogen Phosphorylase B"/>
    <property type="match status" value="2"/>
</dbReference>
<accession>B4VIQ0</accession>